<feature type="compositionally biased region" description="Polar residues" evidence="1">
    <location>
        <begin position="50"/>
        <end position="74"/>
    </location>
</feature>
<dbReference type="AlphaFoldDB" id="A0ABD1VWC5"/>
<keyword evidence="3" id="KW-1185">Reference proteome</keyword>
<organism evidence="2 3">
    <name type="scientific">Abeliophyllum distichum</name>
    <dbReference type="NCBI Taxonomy" id="126358"/>
    <lineage>
        <taxon>Eukaryota</taxon>
        <taxon>Viridiplantae</taxon>
        <taxon>Streptophyta</taxon>
        <taxon>Embryophyta</taxon>
        <taxon>Tracheophyta</taxon>
        <taxon>Spermatophyta</taxon>
        <taxon>Magnoliopsida</taxon>
        <taxon>eudicotyledons</taxon>
        <taxon>Gunneridae</taxon>
        <taxon>Pentapetalae</taxon>
        <taxon>asterids</taxon>
        <taxon>lamiids</taxon>
        <taxon>Lamiales</taxon>
        <taxon>Oleaceae</taxon>
        <taxon>Forsythieae</taxon>
        <taxon>Abeliophyllum</taxon>
    </lineage>
</organism>
<evidence type="ECO:0000313" key="2">
    <source>
        <dbReference type="EMBL" id="KAL2541710.1"/>
    </source>
</evidence>
<reference evidence="3" key="1">
    <citation type="submission" date="2024-07" db="EMBL/GenBank/DDBJ databases">
        <title>Two chromosome-level genome assemblies of Korean endemic species Abeliophyllum distichum and Forsythia ovata (Oleaceae).</title>
        <authorList>
            <person name="Jang H."/>
        </authorList>
    </citation>
    <scope>NUCLEOTIDE SEQUENCE [LARGE SCALE GENOMIC DNA]</scope>
</reference>
<protein>
    <submittedName>
        <fullName evidence="2">Retrotrans gag domain-containing protein</fullName>
    </submittedName>
</protein>
<dbReference type="Proteomes" id="UP001604336">
    <property type="component" value="Unassembled WGS sequence"/>
</dbReference>
<accession>A0ABD1VWC5</accession>
<gene>
    <name evidence="2" type="ORF">Adt_02688</name>
</gene>
<proteinExistence type="predicted"/>
<evidence type="ECO:0000313" key="3">
    <source>
        <dbReference type="Proteomes" id="UP001604336"/>
    </source>
</evidence>
<evidence type="ECO:0000256" key="1">
    <source>
        <dbReference type="SAM" id="MobiDB-lite"/>
    </source>
</evidence>
<name>A0ABD1VWC5_9LAMI</name>
<feature type="region of interest" description="Disordered" evidence="1">
    <location>
        <begin position="40"/>
        <end position="105"/>
    </location>
</feature>
<dbReference type="EMBL" id="JBFOLK010000001">
    <property type="protein sequence ID" value="KAL2541710.1"/>
    <property type="molecule type" value="Genomic_DNA"/>
</dbReference>
<comment type="caution">
    <text evidence="2">The sequence shown here is derived from an EMBL/GenBank/DDBJ whole genome shotgun (WGS) entry which is preliminary data.</text>
</comment>
<sequence length="105" mass="12004">MEGLKLWARTELQRQKVADVSTAMRAAECLMDYQSEPRKEWLQGGHQDGYQDNHQGSYQSNHQGSYQGNHQGSYWNKEKALESKSSTAPRKDGCFLYGGPHRVKD</sequence>